<name>A0ABR0XVL9_REHGL</name>
<proteinExistence type="predicted"/>
<keyword evidence="3" id="KW-1185">Reference proteome</keyword>
<accession>A0ABR0XVL9</accession>
<sequence length="424" mass="48528">MAENTRLKDLHEAQKRLDQILQTEALKREAIEIKLQEQISGMSVEMQDQLTGINGKYEHLTNTLAAIQLQLLNLNKNKGHGDEESILGEPYPASGSEPITSRYNTSPRPRMQLEHQGMHVINPIPKIEFPRFDGSHPRSWILKCKGYFKLIPNIPDSHKVTLASMHFEGKAAQWYQNFSMKQEDITWNQFVDIISARFEELREAKIIAEFNKLKQTGSYGDYVEKFEELKACMLLLNHGEYSEEYFIASFVSGLSEELQSFITMFNPSTLQQTIELGRKQLNTLEAIHKKLKAPVKPYTNSYTLHKRVDSNASVPFKPPQATQMKPPFKLLTASEMASRREKGLCYNCDEPFSVGHRCKSRVNYMIMTEEEELAYLQGDQGADDCLEDGSEQIEEIQMTLNAIAGEDGLTTMRLYGECIKRKDE</sequence>
<evidence type="ECO:0000259" key="1">
    <source>
        <dbReference type="Pfam" id="PF19259"/>
    </source>
</evidence>
<evidence type="ECO:0000313" key="2">
    <source>
        <dbReference type="EMBL" id="KAK6163034.1"/>
    </source>
</evidence>
<dbReference type="Pfam" id="PF19259">
    <property type="entry name" value="Ty3_capsid"/>
    <property type="match status" value="1"/>
</dbReference>
<protein>
    <recommendedName>
        <fullName evidence="1">Ty3 transposon capsid-like protein domain-containing protein</fullName>
    </recommendedName>
</protein>
<comment type="caution">
    <text evidence="2">The sequence shown here is derived from an EMBL/GenBank/DDBJ whole genome shotgun (WGS) entry which is preliminary data.</text>
</comment>
<gene>
    <name evidence="2" type="ORF">DH2020_002875</name>
</gene>
<reference evidence="2 3" key="1">
    <citation type="journal article" date="2021" name="Comput. Struct. Biotechnol. J.">
        <title>De novo genome assembly of the potent medicinal plant Rehmannia glutinosa using nanopore technology.</title>
        <authorList>
            <person name="Ma L."/>
            <person name="Dong C."/>
            <person name="Song C."/>
            <person name="Wang X."/>
            <person name="Zheng X."/>
            <person name="Niu Y."/>
            <person name="Chen S."/>
            <person name="Feng W."/>
        </authorList>
    </citation>
    <scope>NUCLEOTIDE SEQUENCE [LARGE SCALE GENOMIC DNA]</scope>
    <source>
        <strain evidence="2">DH-2019</strain>
    </source>
</reference>
<dbReference type="Proteomes" id="UP001318860">
    <property type="component" value="Unassembled WGS sequence"/>
</dbReference>
<dbReference type="EMBL" id="JABTTQ020000002">
    <property type="protein sequence ID" value="KAK6163034.1"/>
    <property type="molecule type" value="Genomic_DNA"/>
</dbReference>
<organism evidence="2 3">
    <name type="scientific">Rehmannia glutinosa</name>
    <name type="common">Chinese foxglove</name>
    <dbReference type="NCBI Taxonomy" id="99300"/>
    <lineage>
        <taxon>Eukaryota</taxon>
        <taxon>Viridiplantae</taxon>
        <taxon>Streptophyta</taxon>
        <taxon>Embryophyta</taxon>
        <taxon>Tracheophyta</taxon>
        <taxon>Spermatophyta</taxon>
        <taxon>Magnoliopsida</taxon>
        <taxon>eudicotyledons</taxon>
        <taxon>Gunneridae</taxon>
        <taxon>Pentapetalae</taxon>
        <taxon>asterids</taxon>
        <taxon>lamiids</taxon>
        <taxon>Lamiales</taxon>
        <taxon>Orobanchaceae</taxon>
        <taxon>Rehmannieae</taxon>
        <taxon>Rehmannia</taxon>
    </lineage>
</organism>
<feature type="domain" description="Ty3 transposon capsid-like protein" evidence="1">
    <location>
        <begin position="150"/>
        <end position="286"/>
    </location>
</feature>
<evidence type="ECO:0000313" key="3">
    <source>
        <dbReference type="Proteomes" id="UP001318860"/>
    </source>
</evidence>
<dbReference type="InterPro" id="IPR045358">
    <property type="entry name" value="Ty3_capsid"/>
</dbReference>